<dbReference type="InterPro" id="IPR027396">
    <property type="entry name" value="DsrEFH-like"/>
</dbReference>
<proteinExistence type="predicted"/>
<comment type="caution">
    <text evidence="1">The sequence shown here is derived from an EMBL/GenBank/DDBJ whole genome shotgun (WGS) entry which is preliminary data.</text>
</comment>
<protein>
    <recommendedName>
        <fullName evidence="3">DsrE family protein</fullName>
    </recommendedName>
</protein>
<evidence type="ECO:0000313" key="1">
    <source>
        <dbReference type="EMBL" id="KON30787.1"/>
    </source>
</evidence>
<organism evidence="1 2">
    <name type="scientific">miscellaneous Crenarchaeota group-15 archaeon DG-45</name>
    <dbReference type="NCBI Taxonomy" id="1685127"/>
    <lineage>
        <taxon>Archaea</taxon>
        <taxon>Candidatus Bathyarchaeota</taxon>
        <taxon>MCG-15</taxon>
    </lineage>
</organism>
<name>A0A0M0BQC6_9ARCH</name>
<accession>A0A0M0BQC6</accession>
<sequence>MSSKLLVIIASGERETARTGLMYARNALRNGWMEDVKVVFFGPSESLVVEDDEVAGMARDVALAGESFACKAISDREGLSEGIGRLGVKVEYVGSIISNLIKDGYAPMVW</sequence>
<evidence type="ECO:0008006" key="3">
    <source>
        <dbReference type="Google" id="ProtNLM"/>
    </source>
</evidence>
<dbReference type="AlphaFoldDB" id="A0A0M0BQC6"/>
<evidence type="ECO:0000313" key="2">
    <source>
        <dbReference type="Proteomes" id="UP000037210"/>
    </source>
</evidence>
<gene>
    <name evidence="1" type="ORF">AC482_02995</name>
</gene>
<dbReference type="SUPFAM" id="SSF75169">
    <property type="entry name" value="DsrEFH-like"/>
    <property type="match status" value="1"/>
</dbReference>
<reference evidence="1 2" key="1">
    <citation type="submission" date="2015-06" db="EMBL/GenBank/DDBJ databases">
        <title>New insights into the roles of widespread benthic archaea in carbon and nitrogen cycling.</title>
        <authorList>
            <person name="Lazar C.S."/>
            <person name="Baker B.J."/>
            <person name="Seitz K.W."/>
            <person name="Hyde A.S."/>
            <person name="Dick G.J."/>
            <person name="Hinrichs K.-U."/>
            <person name="Teske A.P."/>
        </authorList>
    </citation>
    <scope>NUCLEOTIDE SEQUENCE [LARGE SCALE GENOMIC DNA]</scope>
    <source>
        <strain evidence="1">DG-45</strain>
    </source>
</reference>
<dbReference type="Gene3D" id="3.40.1260.10">
    <property type="entry name" value="DsrEFH-like"/>
    <property type="match status" value="1"/>
</dbReference>
<dbReference type="EMBL" id="LFWZ01000021">
    <property type="protein sequence ID" value="KON30787.1"/>
    <property type="molecule type" value="Genomic_DNA"/>
</dbReference>
<dbReference type="Proteomes" id="UP000037210">
    <property type="component" value="Unassembled WGS sequence"/>
</dbReference>